<accession>J9FCV8</accession>
<name>J9FCV8_WUCBA</name>
<comment type="caution">
    <text evidence="1">The sequence shown here is derived from an EMBL/GenBank/DDBJ whole genome shotgun (WGS) entry which is preliminary data.</text>
</comment>
<organism evidence="1 2">
    <name type="scientific">Wuchereria bancrofti</name>
    <dbReference type="NCBI Taxonomy" id="6293"/>
    <lineage>
        <taxon>Eukaryota</taxon>
        <taxon>Metazoa</taxon>
        <taxon>Ecdysozoa</taxon>
        <taxon>Nematoda</taxon>
        <taxon>Chromadorea</taxon>
        <taxon>Rhabditida</taxon>
        <taxon>Spirurina</taxon>
        <taxon>Spiruromorpha</taxon>
        <taxon>Filarioidea</taxon>
        <taxon>Onchocercidae</taxon>
        <taxon>Wuchereria</taxon>
    </lineage>
</organism>
<evidence type="ECO:0000313" key="2">
    <source>
        <dbReference type="Proteomes" id="UP000004810"/>
    </source>
</evidence>
<dbReference type="Proteomes" id="UP000004810">
    <property type="component" value="Unassembled WGS sequence"/>
</dbReference>
<proteinExistence type="predicted"/>
<sequence length="192" mass="22507">MCTIQTLKKRALFIFRLIVAILGRLCCCIKRRKNIGELPYTVVHQNPQTYWESGTNKEKWEGWSDTPFVTSVEEKIIEYRRKKAESEVIAEETAEMDFLMICNQKLYRLQELDAYISNHDNTPAQSSNLFAMKTDQHQLLSSHLGELGNLEDTNTYDEAEEWDTQIDIESVDNALREVKEFDLTDISYFLFY</sequence>
<evidence type="ECO:0000313" key="1">
    <source>
        <dbReference type="EMBL" id="EJW87437.1"/>
    </source>
</evidence>
<protein>
    <submittedName>
        <fullName evidence="1">Uncharacterized protein</fullName>
    </submittedName>
</protein>
<gene>
    <name evidence="1" type="ORF">WUBG_01650</name>
</gene>
<reference evidence="2" key="1">
    <citation type="submission" date="2012-08" db="EMBL/GenBank/DDBJ databases">
        <title>The Genome Sequence of Wuchereria bancrofti.</title>
        <authorList>
            <person name="Nutman T.B."/>
            <person name="Fink D.L."/>
            <person name="Russ C."/>
            <person name="Young S."/>
            <person name="Zeng Q."/>
            <person name="Koehrsen M."/>
            <person name="Alvarado L."/>
            <person name="Berlin A."/>
            <person name="Chapman S.B."/>
            <person name="Chen Z."/>
            <person name="Freedman E."/>
            <person name="Gellesch M."/>
            <person name="Goldberg J."/>
            <person name="Griggs A."/>
            <person name="Gujja S."/>
            <person name="Heilman E.R."/>
            <person name="Heiman D."/>
            <person name="Hepburn T."/>
            <person name="Howarth C."/>
            <person name="Jen D."/>
            <person name="Larson L."/>
            <person name="Lewis B."/>
            <person name="Mehta T."/>
            <person name="Park D."/>
            <person name="Pearson M."/>
            <person name="Roberts A."/>
            <person name="Saif S."/>
            <person name="Shea T."/>
            <person name="Shenoy N."/>
            <person name="Sisk P."/>
            <person name="Stolte C."/>
            <person name="Sykes S."/>
            <person name="Walk T."/>
            <person name="White J."/>
            <person name="Yandava C."/>
            <person name="Haas B."/>
            <person name="Henn M.R."/>
            <person name="Nusbaum C."/>
            <person name="Birren B."/>
        </authorList>
    </citation>
    <scope>NUCLEOTIDE SEQUENCE [LARGE SCALE GENOMIC DNA]</scope>
    <source>
        <strain evidence="2">NA</strain>
    </source>
</reference>
<dbReference type="AlphaFoldDB" id="J9FCV8"/>
<dbReference type="EMBL" id="ADBV01000389">
    <property type="protein sequence ID" value="EJW87437.1"/>
    <property type="molecule type" value="Genomic_DNA"/>
</dbReference>